<organism evidence="2 3">
    <name type="scientific">Circinella minor</name>
    <dbReference type="NCBI Taxonomy" id="1195481"/>
    <lineage>
        <taxon>Eukaryota</taxon>
        <taxon>Fungi</taxon>
        <taxon>Fungi incertae sedis</taxon>
        <taxon>Mucoromycota</taxon>
        <taxon>Mucoromycotina</taxon>
        <taxon>Mucoromycetes</taxon>
        <taxon>Mucorales</taxon>
        <taxon>Lichtheimiaceae</taxon>
        <taxon>Circinella</taxon>
    </lineage>
</organism>
<gene>
    <name evidence="2" type="ORF">INT45_000794</name>
</gene>
<reference evidence="2 3" key="1">
    <citation type="submission" date="2020-12" db="EMBL/GenBank/DDBJ databases">
        <title>Metabolic potential, ecology and presence of endohyphal bacteria is reflected in genomic diversity of Mucoromycotina.</title>
        <authorList>
            <person name="Muszewska A."/>
            <person name="Okrasinska A."/>
            <person name="Steczkiewicz K."/>
            <person name="Drgas O."/>
            <person name="Orlowska M."/>
            <person name="Perlinska-Lenart U."/>
            <person name="Aleksandrzak-Piekarczyk T."/>
            <person name="Szatraj K."/>
            <person name="Zielenkiewicz U."/>
            <person name="Pilsyk S."/>
            <person name="Malc E."/>
            <person name="Mieczkowski P."/>
            <person name="Kruszewska J.S."/>
            <person name="Biernat P."/>
            <person name="Pawlowska J."/>
        </authorList>
    </citation>
    <scope>NUCLEOTIDE SEQUENCE [LARGE SCALE GENOMIC DNA]</scope>
    <source>
        <strain evidence="2 3">CBS 142.35</strain>
    </source>
</reference>
<evidence type="ECO:0000313" key="3">
    <source>
        <dbReference type="Proteomes" id="UP000646827"/>
    </source>
</evidence>
<dbReference type="Proteomes" id="UP000646827">
    <property type="component" value="Unassembled WGS sequence"/>
</dbReference>
<sequence length="300" mass="35445">MQHNKRVRTPSPSMNNITEDYHQNKRPRTLDDSHLNEEVNAAMTLTELFDSPAPINRHMHQDKCIRTSDETVEERTVNEDTDMDASPKKKEEIAKEKELKYSTFRYQQKHYQKTFSLRTKKRGPPVKKLMLTDEMYQLLLRYIDNRSVATHSEIHTAFMQKFKHEDVSQERLKKYMHENFRITIERFKTFPEQPKEEDPYFLEISETAYDMNLRRTFVDAKQKEIQKVKAEAKGKKYKPRNKDESDELVPVPTCLVAASPDGILKHTITFLKGPTDERNIRLFLKNLTSLMDISDQFDNG</sequence>
<dbReference type="OrthoDB" id="2302790at2759"/>
<comment type="caution">
    <text evidence="2">The sequence shown here is derived from an EMBL/GenBank/DDBJ whole genome shotgun (WGS) entry which is preliminary data.</text>
</comment>
<feature type="compositionally biased region" description="Basic and acidic residues" evidence="1">
    <location>
        <begin position="19"/>
        <end position="31"/>
    </location>
</feature>
<keyword evidence="3" id="KW-1185">Reference proteome</keyword>
<dbReference type="EMBL" id="JAEPRB010000282">
    <property type="protein sequence ID" value="KAG2217664.1"/>
    <property type="molecule type" value="Genomic_DNA"/>
</dbReference>
<feature type="region of interest" description="Disordered" evidence="1">
    <location>
        <begin position="1"/>
        <end position="31"/>
    </location>
</feature>
<name>A0A8H7RTS4_9FUNG</name>
<evidence type="ECO:0000256" key="1">
    <source>
        <dbReference type="SAM" id="MobiDB-lite"/>
    </source>
</evidence>
<evidence type="ECO:0000313" key="2">
    <source>
        <dbReference type="EMBL" id="KAG2217664.1"/>
    </source>
</evidence>
<dbReference type="AlphaFoldDB" id="A0A8H7RTS4"/>
<protein>
    <submittedName>
        <fullName evidence="2">Uncharacterized protein</fullName>
    </submittedName>
</protein>
<accession>A0A8H7RTS4</accession>
<feature type="region of interest" description="Disordered" evidence="1">
    <location>
        <begin position="70"/>
        <end position="91"/>
    </location>
</feature>
<proteinExistence type="predicted"/>